<dbReference type="WBParaSite" id="ALUE_0001440201-mRNA-1">
    <property type="protein sequence ID" value="ALUE_0001440201-mRNA-1"/>
    <property type="gene ID" value="ALUE_0001440201"/>
</dbReference>
<evidence type="ECO:0000256" key="1">
    <source>
        <dbReference type="SAM" id="SignalP"/>
    </source>
</evidence>
<protein>
    <submittedName>
        <fullName evidence="3">Secreted protein</fullName>
    </submittedName>
</protein>
<proteinExistence type="predicted"/>
<name>A0A0M3IA44_ASCLU</name>
<keyword evidence="1" id="KW-0732">Signal</keyword>
<reference evidence="3" key="1">
    <citation type="submission" date="2017-02" db="UniProtKB">
        <authorList>
            <consortium name="WormBaseParasite"/>
        </authorList>
    </citation>
    <scope>IDENTIFICATION</scope>
</reference>
<feature type="chain" id="PRO_5005656730" evidence="1">
    <location>
        <begin position="18"/>
        <end position="52"/>
    </location>
</feature>
<accession>A0A0M3IA44</accession>
<feature type="signal peptide" evidence="1">
    <location>
        <begin position="1"/>
        <end position="17"/>
    </location>
</feature>
<sequence>MRCTFLVALLAIANSSADRRHLIDDSSSSDESYGSRYYGDGRLLSFPWLNIS</sequence>
<evidence type="ECO:0000313" key="2">
    <source>
        <dbReference type="Proteomes" id="UP000036681"/>
    </source>
</evidence>
<keyword evidence="2" id="KW-1185">Reference proteome</keyword>
<evidence type="ECO:0000313" key="3">
    <source>
        <dbReference type="WBParaSite" id="ALUE_0001440201-mRNA-1"/>
    </source>
</evidence>
<organism evidence="2 3">
    <name type="scientific">Ascaris lumbricoides</name>
    <name type="common">Giant roundworm</name>
    <dbReference type="NCBI Taxonomy" id="6252"/>
    <lineage>
        <taxon>Eukaryota</taxon>
        <taxon>Metazoa</taxon>
        <taxon>Ecdysozoa</taxon>
        <taxon>Nematoda</taxon>
        <taxon>Chromadorea</taxon>
        <taxon>Rhabditida</taxon>
        <taxon>Spirurina</taxon>
        <taxon>Ascaridomorpha</taxon>
        <taxon>Ascaridoidea</taxon>
        <taxon>Ascarididae</taxon>
        <taxon>Ascaris</taxon>
    </lineage>
</organism>
<dbReference type="Proteomes" id="UP000036681">
    <property type="component" value="Unplaced"/>
</dbReference>
<dbReference type="AlphaFoldDB" id="A0A0M3IA44"/>